<organism evidence="2 3">
    <name type="scientific">Haemophilus parainfluenzae</name>
    <dbReference type="NCBI Taxonomy" id="729"/>
    <lineage>
        <taxon>Bacteria</taxon>
        <taxon>Pseudomonadati</taxon>
        <taxon>Pseudomonadota</taxon>
        <taxon>Gammaproteobacteria</taxon>
        <taxon>Pasteurellales</taxon>
        <taxon>Pasteurellaceae</taxon>
        <taxon>Haemophilus</taxon>
    </lineage>
</organism>
<sequence>MKSVERVGQSKNDRVNAMAATNSAMDAYRARQEAMKNRNMDSVVGLQITYGQQKSESRMHTEGKTAAKSQVNAGDKVNIVATGAGKASNITINGSDVSGKQGTFLGQRTTSTSRQPNKRTKSATPINRVVLMQELLLKLAVV</sequence>
<dbReference type="AlphaFoldDB" id="A0A377JEX0"/>
<dbReference type="EMBL" id="UGHY01000002">
    <property type="protein sequence ID" value="STP02796.1"/>
    <property type="molecule type" value="Genomic_DNA"/>
</dbReference>
<reference evidence="2 3" key="1">
    <citation type="submission" date="2018-06" db="EMBL/GenBank/DDBJ databases">
        <authorList>
            <consortium name="Pathogen Informatics"/>
            <person name="Doyle S."/>
        </authorList>
    </citation>
    <scope>NUCLEOTIDE SEQUENCE [LARGE SCALE GENOMIC DNA]</scope>
    <source>
        <strain evidence="2 3">NCTC10672</strain>
    </source>
</reference>
<feature type="region of interest" description="Disordered" evidence="1">
    <location>
        <begin position="96"/>
        <end position="123"/>
    </location>
</feature>
<dbReference type="Proteomes" id="UP000254186">
    <property type="component" value="Unassembled WGS sequence"/>
</dbReference>
<feature type="compositionally biased region" description="Polar residues" evidence="1">
    <location>
        <begin position="96"/>
        <end position="115"/>
    </location>
</feature>
<accession>A0A377JEX0</accession>
<evidence type="ECO:0000256" key="1">
    <source>
        <dbReference type="SAM" id="MobiDB-lite"/>
    </source>
</evidence>
<name>A0A377JEX0_HAEPA</name>
<protein>
    <submittedName>
        <fullName evidence="2">Hemagglutinin/hemolysin-like protein</fullName>
    </submittedName>
</protein>
<evidence type="ECO:0000313" key="3">
    <source>
        <dbReference type="Proteomes" id="UP000254186"/>
    </source>
</evidence>
<proteinExistence type="predicted"/>
<dbReference type="GO" id="GO:0003824">
    <property type="term" value="F:catalytic activity"/>
    <property type="evidence" value="ECO:0007669"/>
    <property type="project" value="UniProtKB-ARBA"/>
</dbReference>
<evidence type="ECO:0000313" key="2">
    <source>
        <dbReference type="EMBL" id="STP02796.1"/>
    </source>
</evidence>
<gene>
    <name evidence="2" type="ORF">NCTC10672_00198</name>
</gene>
<dbReference type="InterPro" id="IPR025157">
    <property type="entry name" value="Hemagglutinin_rpt"/>
</dbReference>
<dbReference type="Pfam" id="PF13332">
    <property type="entry name" value="Fil_haemagg_2"/>
    <property type="match status" value="1"/>
</dbReference>